<dbReference type="PIRSF" id="PIRSF000097">
    <property type="entry name" value="AKR"/>
    <property type="match status" value="1"/>
</dbReference>
<dbReference type="SUPFAM" id="SSF51430">
    <property type="entry name" value="NAD(P)-linked oxidoreductase"/>
    <property type="match status" value="1"/>
</dbReference>
<evidence type="ECO:0000313" key="6">
    <source>
        <dbReference type="EMBL" id="GAX72958.1"/>
    </source>
</evidence>
<keyword evidence="7" id="KW-1185">Reference proteome</keyword>
<dbReference type="GO" id="GO:0016616">
    <property type="term" value="F:oxidoreductase activity, acting on the CH-OH group of donors, NAD or NADP as acceptor"/>
    <property type="evidence" value="ECO:0007669"/>
    <property type="project" value="UniProtKB-ARBA"/>
</dbReference>
<evidence type="ECO:0000256" key="2">
    <source>
        <dbReference type="PIRSR" id="PIRSR000097-1"/>
    </source>
</evidence>
<dbReference type="OrthoDB" id="416253at2759"/>
<name>A0A250WQ56_9CHLO</name>
<dbReference type="AlphaFoldDB" id="A0A250WQ56"/>
<dbReference type="FunFam" id="3.20.20.100:FF:000002">
    <property type="entry name" value="2,5-diketo-D-gluconic acid reductase A"/>
    <property type="match status" value="1"/>
</dbReference>
<dbReference type="Gene3D" id="3.20.20.100">
    <property type="entry name" value="NADP-dependent oxidoreductase domain"/>
    <property type="match status" value="1"/>
</dbReference>
<dbReference type="PANTHER" id="PTHR11732">
    <property type="entry name" value="ALDO/KETO REDUCTASE"/>
    <property type="match status" value="1"/>
</dbReference>
<protein>
    <recommendedName>
        <fullName evidence="5">NADP-dependent oxidoreductase domain-containing protein</fullName>
    </recommendedName>
</protein>
<evidence type="ECO:0000256" key="4">
    <source>
        <dbReference type="PIRSR" id="PIRSR000097-3"/>
    </source>
</evidence>
<accession>A0A250WQ56</accession>
<evidence type="ECO:0000256" key="3">
    <source>
        <dbReference type="PIRSR" id="PIRSR000097-2"/>
    </source>
</evidence>
<dbReference type="CDD" id="cd19120">
    <property type="entry name" value="AKR_AKR3C2-3"/>
    <property type="match status" value="1"/>
</dbReference>
<feature type="site" description="Lowers pKa of active site Tyr" evidence="4">
    <location>
        <position position="87"/>
    </location>
</feature>
<dbReference type="STRING" id="1157962.A0A250WQ56"/>
<dbReference type="InterPro" id="IPR020471">
    <property type="entry name" value="AKR"/>
</dbReference>
<feature type="binding site" evidence="3">
    <location>
        <position position="117"/>
    </location>
    <ligand>
        <name>substrate</name>
    </ligand>
</feature>
<feature type="domain" description="NADP-dependent oxidoreductase" evidence="5">
    <location>
        <begin position="45"/>
        <end position="259"/>
    </location>
</feature>
<comment type="caution">
    <text evidence="6">The sequence shown here is derived from an EMBL/GenBank/DDBJ whole genome shotgun (WGS) entry which is preliminary data.</text>
</comment>
<dbReference type="InterPro" id="IPR023210">
    <property type="entry name" value="NADP_OxRdtase_dom"/>
</dbReference>
<dbReference type="InterPro" id="IPR036812">
    <property type="entry name" value="NAD(P)_OxRdtase_dom_sf"/>
</dbReference>
<dbReference type="GO" id="GO:0016652">
    <property type="term" value="F:oxidoreductase activity, acting on NAD(P)H as acceptor"/>
    <property type="evidence" value="ECO:0007669"/>
    <property type="project" value="InterPro"/>
</dbReference>
<proteinExistence type="predicted"/>
<evidence type="ECO:0000313" key="7">
    <source>
        <dbReference type="Proteomes" id="UP000232323"/>
    </source>
</evidence>
<reference evidence="6 7" key="1">
    <citation type="submission" date="2017-08" db="EMBL/GenBank/DDBJ databases">
        <title>Acidophilic green algal genome provides insights into adaptation to an acidic environment.</title>
        <authorList>
            <person name="Hirooka S."/>
            <person name="Hirose Y."/>
            <person name="Kanesaki Y."/>
            <person name="Higuchi S."/>
            <person name="Fujiwara T."/>
            <person name="Onuma R."/>
            <person name="Era A."/>
            <person name="Ohbayashi R."/>
            <person name="Uzuka A."/>
            <person name="Nozaki H."/>
            <person name="Yoshikawa H."/>
            <person name="Miyagishima S.Y."/>
        </authorList>
    </citation>
    <scope>NUCLEOTIDE SEQUENCE [LARGE SCALE GENOMIC DNA]</scope>
    <source>
        <strain evidence="6 7">NIES-2499</strain>
    </source>
</reference>
<dbReference type="InterPro" id="IPR044494">
    <property type="entry name" value="AKR3C2/3"/>
</dbReference>
<dbReference type="PRINTS" id="PR00069">
    <property type="entry name" value="ALDKETRDTASE"/>
</dbReference>
<evidence type="ECO:0000259" key="5">
    <source>
        <dbReference type="Pfam" id="PF00248"/>
    </source>
</evidence>
<dbReference type="Proteomes" id="UP000232323">
    <property type="component" value="Unassembled WGS sequence"/>
</dbReference>
<keyword evidence="1" id="KW-0560">Oxidoreductase</keyword>
<dbReference type="EMBL" id="BEGY01000001">
    <property type="protein sequence ID" value="GAX72958.1"/>
    <property type="molecule type" value="Genomic_DNA"/>
</dbReference>
<evidence type="ECO:0000256" key="1">
    <source>
        <dbReference type="ARBA" id="ARBA00023002"/>
    </source>
</evidence>
<feature type="active site" description="Proton donor" evidence="2">
    <location>
        <position position="62"/>
    </location>
</feature>
<sequence length="305" mass="33309">MMPIISSRTLQNGKCIPVIGFGAGTAWFKRADQVHEFNHGLVNSTKAALNVGFRHLDLAEVYGTDDEIGKALKETGVPRDQIFITSKLITNIAHVKEATQSILQKVGISYLDLLLIHAPFLPPGTSVSQAWSEMEALVDAGVVTSIGVSNFRVEDLKDLLSYARIKPVVNQVEFHPYLQQPELHQFCKAHGIVMCGYSGLISLNKKVGGPVDTVVEVIAKERGLSPAQVLILWGIQKEVVVITTSSQEQRLREYLAAAAAAGSGDAAVGRVNLLSEEEMQSIDEAGSQLHFRQYWQEQFGFVPSA</sequence>
<dbReference type="Pfam" id="PF00248">
    <property type="entry name" value="Aldo_ket_red"/>
    <property type="match status" value="1"/>
</dbReference>
<organism evidence="6 7">
    <name type="scientific">Chlamydomonas eustigma</name>
    <dbReference type="NCBI Taxonomy" id="1157962"/>
    <lineage>
        <taxon>Eukaryota</taxon>
        <taxon>Viridiplantae</taxon>
        <taxon>Chlorophyta</taxon>
        <taxon>core chlorophytes</taxon>
        <taxon>Chlorophyceae</taxon>
        <taxon>CS clade</taxon>
        <taxon>Chlamydomonadales</taxon>
        <taxon>Chlamydomonadaceae</taxon>
        <taxon>Chlamydomonas</taxon>
    </lineage>
</organism>
<gene>
    <name evidence="6" type="ORF">CEUSTIGMA_g413.t1</name>
</gene>